<protein>
    <submittedName>
        <fullName evidence="1">Uncharacterized protein</fullName>
    </submittedName>
</protein>
<dbReference type="Proteomes" id="UP000005496">
    <property type="component" value="Unassembled WGS sequence"/>
</dbReference>
<dbReference type="EMBL" id="ACJN02000002">
    <property type="protein sequence ID" value="EFI34404.1"/>
    <property type="molecule type" value="Genomic_DNA"/>
</dbReference>
<comment type="caution">
    <text evidence="1">The sequence shown here is derived from an EMBL/GenBank/DDBJ whole genome shotgun (WGS) entry which is preliminary data.</text>
</comment>
<keyword evidence="2" id="KW-1185">Reference proteome</keyword>
<proteinExistence type="predicted"/>
<evidence type="ECO:0000313" key="2">
    <source>
        <dbReference type="Proteomes" id="UP000005496"/>
    </source>
</evidence>
<accession>D6SNS8</accession>
<gene>
    <name evidence="1" type="ORF">Dthio_PD1760</name>
</gene>
<dbReference type="AlphaFoldDB" id="D6SNS8"/>
<sequence>MIPPPGLESIIDFLQRISQHVKNVHIRSTDV</sequence>
<name>D6SNS8_9BACT</name>
<organism evidence="1 2">
    <name type="scientific">Desulfonatronospira thiodismutans ASO3-1</name>
    <dbReference type="NCBI Taxonomy" id="555779"/>
    <lineage>
        <taxon>Bacteria</taxon>
        <taxon>Pseudomonadati</taxon>
        <taxon>Thermodesulfobacteriota</taxon>
        <taxon>Desulfovibrionia</taxon>
        <taxon>Desulfovibrionales</taxon>
        <taxon>Desulfonatronovibrionaceae</taxon>
        <taxon>Desulfonatronospira</taxon>
    </lineage>
</organism>
<reference evidence="1" key="1">
    <citation type="submission" date="2010-05" db="EMBL/GenBank/DDBJ databases">
        <title>The draft genome of Desulfonatronospira thiodismutans ASO3-1.</title>
        <authorList>
            <consortium name="US DOE Joint Genome Institute (JGI-PGF)"/>
            <person name="Lucas S."/>
            <person name="Copeland A."/>
            <person name="Lapidus A."/>
            <person name="Cheng J.-F."/>
            <person name="Bruce D."/>
            <person name="Goodwin L."/>
            <person name="Pitluck S."/>
            <person name="Chertkov O."/>
            <person name="Brettin T."/>
            <person name="Detter J.C."/>
            <person name="Han C."/>
            <person name="Land M.L."/>
            <person name="Hauser L."/>
            <person name="Kyrpides N."/>
            <person name="Mikhailova N."/>
            <person name="Muyzer G."/>
            <person name="Woyke T."/>
        </authorList>
    </citation>
    <scope>NUCLEOTIDE SEQUENCE [LARGE SCALE GENOMIC DNA]</scope>
    <source>
        <strain evidence="1">ASO3-1</strain>
    </source>
</reference>
<evidence type="ECO:0000313" key="1">
    <source>
        <dbReference type="EMBL" id="EFI34404.1"/>
    </source>
</evidence>